<protein>
    <submittedName>
        <fullName evidence="1">Uncharacterized protein</fullName>
    </submittedName>
</protein>
<sequence>MRPFLILFRPCFDNEVIQKMSQENDIVLRYVEET</sequence>
<evidence type="ECO:0000313" key="1">
    <source>
        <dbReference type="EMBL" id="KKM62967.1"/>
    </source>
</evidence>
<organism evidence="1">
    <name type="scientific">marine sediment metagenome</name>
    <dbReference type="NCBI Taxonomy" id="412755"/>
    <lineage>
        <taxon>unclassified sequences</taxon>
        <taxon>metagenomes</taxon>
        <taxon>ecological metagenomes</taxon>
    </lineage>
</organism>
<proteinExistence type="predicted"/>
<comment type="caution">
    <text evidence="1">The sequence shown here is derived from an EMBL/GenBank/DDBJ whole genome shotgun (WGS) entry which is preliminary data.</text>
</comment>
<dbReference type="EMBL" id="LAZR01011191">
    <property type="protein sequence ID" value="KKM62967.1"/>
    <property type="molecule type" value="Genomic_DNA"/>
</dbReference>
<accession>A0A0F9M124</accession>
<reference evidence="1" key="1">
    <citation type="journal article" date="2015" name="Nature">
        <title>Complex archaea that bridge the gap between prokaryotes and eukaryotes.</title>
        <authorList>
            <person name="Spang A."/>
            <person name="Saw J.H."/>
            <person name="Jorgensen S.L."/>
            <person name="Zaremba-Niedzwiedzka K."/>
            <person name="Martijn J."/>
            <person name="Lind A.E."/>
            <person name="van Eijk R."/>
            <person name="Schleper C."/>
            <person name="Guy L."/>
            <person name="Ettema T.J."/>
        </authorList>
    </citation>
    <scope>NUCLEOTIDE SEQUENCE</scope>
</reference>
<dbReference type="AlphaFoldDB" id="A0A0F9M124"/>
<name>A0A0F9M124_9ZZZZ</name>
<gene>
    <name evidence="1" type="ORF">LCGC14_1516350</name>
</gene>
<feature type="non-terminal residue" evidence="1">
    <location>
        <position position="34"/>
    </location>
</feature>